<feature type="transmembrane region" description="Helical" evidence="8">
    <location>
        <begin position="328"/>
        <end position="349"/>
    </location>
</feature>
<dbReference type="EMBL" id="JBHSMH010000042">
    <property type="protein sequence ID" value="MFC5469890.1"/>
    <property type="molecule type" value="Genomic_DNA"/>
</dbReference>
<sequence>MKGRYRWLAGLNFFVSGTMAFIAIYFPLILERKSFTLSEIGFALAIGSLVGFFGQFFWGMTSDRRGSIRFVLFALTAGTCLLAFGLRLSDSYLLALTFAVAIRFCSTSLLPLTDLWTLRHSENGSGNFGAFRLWGSVGYVASALAFGWAASLFDLNATFWALWLTAALYALAVFLLPETGRPADSKAPKISEALSLFRAPATWLFLGVTLLINVPARAFDGFFSLYVKSMGGDDGMIAAAAIVAPLFEIPFFLYGTKWIGRIGHRSMLLYSALLYMAIWLFYMWNDSVILLALSQVAMSGAYVMFYLAALSHMRAFVPERLRATGQMLLFMFMNTLSAFAGNALAGYMLENGHRTWLFGFSLAFACGALILVRLLPKAAVNNRSSIAD</sequence>
<feature type="transmembrane region" description="Helical" evidence="8">
    <location>
        <begin position="92"/>
        <end position="112"/>
    </location>
</feature>
<evidence type="ECO:0000313" key="10">
    <source>
        <dbReference type="EMBL" id="MFC5469890.1"/>
    </source>
</evidence>
<keyword evidence="3" id="KW-1003">Cell membrane</keyword>
<name>A0ABW0LVJ7_9BACL</name>
<evidence type="ECO:0000256" key="7">
    <source>
        <dbReference type="ARBA" id="ARBA00023136"/>
    </source>
</evidence>
<feature type="transmembrane region" description="Helical" evidence="8">
    <location>
        <begin position="196"/>
        <end position="216"/>
    </location>
</feature>
<keyword evidence="6 8" id="KW-1133">Transmembrane helix</keyword>
<feature type="transmembrane region" description="Helical" evidence="8">
    <location>
        <begin position="236"/>
        <end position="255"/>
    </location>
</feature>
<dbReference type="Pfam" id="PF12832">
    <property type="entry name" value="MFS_1_like"/>
    <property type="match status" value="1"/>
</dbReference>
<feature type="transmembrane region" description="Helical" evidence="8">
    <location>
        <begin position="133"/>
        <end position="151"/>
    </location>
</feature>
<accession>A0ABW0LVJ7</accession>
<dbReference type="RefSeq" id="WP_209751031.1">
    <property type="nucleotide sequence ID" value="NZ_JBHSMH010000042.1"/>
</dbReference>
<keyword evidence="4" id="KW-0997">Cell inner membrane</keyword>
<evidence type="ECO:0000256" key="4">
    <source>
        <dbReference type="ARBA" id="ARBA00022519"/>
    </source>
</evidence>
<feature type="transmembrane region" description="Helical" evidence="8">
    <location>
        <begin position="355"/>
        <end position="375"/>
    </location>
</feature>
<proteinExistence type="predicted"/>
<protein>
    <submittedName>
        <fullName evidence="10">MFS transporter</fullName>
    </submittedName>
</protein>
<keyword evidence="2" id="KW-0813">Transport</keyword>
<feature type="domain" description="Major facilitator superfamily associated" evidence="9">
    <location>
        <begin position="5"/>
        <end position="358"/>
    </location>
</feature>
<comment type="subcellular location">
    <subcellularLocation>
        <location evidence="1">Cell inner membrane</location>
        <topology evidence="1">Multi-pass membrane protein</topology>
    </subcellularLocation>
</comment>
<dbReference type="Proteomes" id="UP001596105">
    <property type="component" value="Unassembled WGS sequence"/>
</dbReference>
<dbReference type="SUPFAM" id="SSF103473">
    <property type="entry name" value="MFS general substrate transporter"/>
    <property type="match status" value="1"/>
</dbReference>
<dbReference type="InterPro" id="IPR024989">
    <property type="entry name" value="MFS_assoc_dom"/>
</dbReference>
<organism evidence="10 11">
    <name type="scientific">Cohnella suwonensis</name>
    <dbReference type="NCBI Taxonomy" id="696072"/>
    <lineage>
        <taxon>Bacteria</taxon>
        <taxon>Bacillati</taxon>
        <taxon>Bacillota</taxon>
        <taxon>Bacilli</taxon>
        <taxon>Bacillales</taxon>
        <taxon>Paenibacillaceae</taxon>
        <taxon>Cohnella</taxon>
    </lineage>
</organism>
<reference evidence="11" key="1">
    <citation type="journal article" date="2019" name="Int. J. Syst. Evol. Microbiol.">
        <title>The Global Catalogue of Microorganisms (GCM) 10K type strain sequencing project: providing services to taxonomists for standard genome sequencing and annotation.</title>
        <authorList>
            <consortium name="The Broad Institute Genomics Platform"/>
            <consortium name="The Broad Institute Genome Sequencing Center for Infectious Disease"/>
            <person name="Wu L."/>
            <person name="Ma J."/>
        </authorList>
    </citation>
    <scope>NUCLEOTIDE SEQUENCE [LARGE SCALE GENOMIC DNA]</scope>
    <source>
        <strain evidence="11">CCUG 57113</strain>
    </source>
</reference>
<evidence type="ECO:0000256" key="1">
    <source>
        <dbReference type="ARBA" id="ARBA00004429"/>
    </source>
</evidence>
<feature type="transmembrane region" description="Helical" evidence="8">
    <location>
        <begin position="7"/>
        <end position="28"/>
    </location>
</feature>
<evidence type="ECO:0000256" key="8">
    <source>
        <dbReference type="SAM" id="Phobius"/>
    </source>
</evidence>
<feature type="transmembrane region" description="Helical" evidence="8">
    <location>
        <begin position="157"/>
        <end position="176"/>
    </location>
</feature>
<keyword evidence="7 8" id="KW-0472">Membrane</keyword>
<feature type="transmembrane region" description="Helical" evidence="8">
    <location>
        <begin position="40"/>
        <end position="58"/>
    </location>
</feature>
<feature type="transmembrane region" description="Helical" evidence="8">
    <location>
        <begin position="290"/>
        <end position="308"/>
    </location>
</feature>
<gene>
    <name evidence="10" type="ORF">ACFPPD_14240</name>
</gene>
<evidence type="ECO:0000256" key="3">
    <source>
        <dbReference type="ARBA" id="ARBA00022475"/>
    </source>
</evidence>
<dbReference type="InterPro" id="IPR036259">
    <property type="entry name" value="MFS_trans_sf"/>
</dbReference>
<feature type="transmembrane region" description="Helical" evidence="8">
    <location>
        <begin position="70"/>
        <end position="86"/>
    </location>
</feature>
<evidence type="ECO:0000256" key="2">
    <source>
        <dbReference type="ARBA" id="ARBA00022448"/>
    </source>
</evidence>
<comment type="caution">
    <text evidence="10">The sequence shown here is derived from an EMBL/GenBank/DDBJ whole genome shotgun (WGS) entry which is preliminary data.</text>
</comment>
<evidence type="ECO:0000256" key="6">
    <source>
        <dbReference type="ARBA" id="ARBA00022989"/>
    </source>
</evidence>
<evidence type="ECO:0000259" key="9">
    <source>
        <dbReference type="Pfam" id="PF12832"/>
    </source>
</evidence>
<dbReference type="PANTHER" id="PTHR23522">
    <property type="entry name" value="BLL5896 PROTEIN"/>
    <property type="match status" value="1"/>
</dbReference>
<dbReference type="Gene3D" id="1.20.1250.20">
    <property type="entry name" value="MFS general substrate transporter like domains"/>
    <property type="match status" value="2"/>
</dbReference>
<feature type="transmembrane region" description="Helical" evidence="8">
    <location>
        <begin position="267"/>
        <end position="284"/>
    </location>
</feature>
<keyword evidence="11" id="KW-1185">Reference proteome</keyword>
<evidence type="ECO:0000313" key="11">
    <source>
        <dbReference type="Proteomes" id="UP001596105"/>
    </source>
</evidence>
<dbReference type="PANTHER" id="PTHR23522:SF10">
    <property type="entry name" value="3-PHENYLPROPIONIC ACID TRANSPORTER-RELATED"/>
    <property type="match status" value="1"/>
</dbReference>
<evidence type="ECO:0000256" key="5">
    <source>
        <dbReference type="ARBA" id="ARBA00022692"/>
    </source>
</evidence>
<keyword evidence="5 8" id="KW-0812">Transmembrane</keyword>